<reference evidence="3" key="1">
    <citation type="submission" date="2020-08" db="EMBL/GenBank/DDBJ databases">
        <title>Lewinella bacteria from marine environments.</title>
        <authorList>
            <person name="Zhong Y."/>
        </authorList>
    </citation>
    <scope>NUCLEOTIDE SEQUENCE</scope>
    <source>
        <strain evidence="3">KCTC 42187</strain>
    </source>
</reference>
<organism evidence="3 4">
    <name type="scientific">Neolewinella lacunae</name>
    <dbReference type="NCBI Taxonomy" id="1517758"/>
    <lineage>
        <taxon>Bacteria</taxon>
        <taxon>Pseudomonadati</taxon>
        <taxon>Bacteroidota</taxon>
        <taxon>Saprospiria</taxon>
        <taxon>Saprospirales</taxon>
        <taxon>Lewinellaceae</taxon>
        <taxon>Neolewinella</taxon>
    </lineage>
</organism>
<name>A0A923PJD3_9BACT</name>
<evidence type="ECO:0000259" key="2">
    <source>
        <dbReference type="SMART" id="SM00642"/>
    </source>
</evidence>
<evidence type="ECO:0000256" key="1">
    <source>
        <dbReference type="SAM" id="SignalP"/>
    </source>
</evidence>
<evidence type="ECO:0000313" key="4">
    <source>
        <dbReference type="Proteomes" id="UP000650081"/>
    </source>
</evidence>
<keyword evidence="4" id="KW-1185">Reference proteome</keyword>
<keyword evidence="1" id="KW-0732">Signal</keyword>
<feature type="signal peptide" evidence="1">
    <location>
        <begin position="1"/>
        <end position="19"/>
    </location>
</feature>
<feature type="chain" id="PRO_5038139771" description="Glycosyl hydrolase family 13 catalytic domain-containing protein" evidence="1">
    <location>
        <begin position="20"/>
        <end position="836"/>
    </location>
</feature>
<sequence>MQKILFLSLLMAGSLSIGAQDFMLQGWFWDYPKDGCFTSSGNYSGPNWASTVNSKVNDLANAGFTYVWLPPLSRASFGACSNGYDPQDLYDLGDPAIGRTGFGTRAEVDALVANLSGAGIQSVADVVYNHRDGGKPEDNPAVKAYIETHFNGMGKQPYPSDRFRCRLPLGGSYGAGDYYFKISSKTQSYGPNEYQFRAYVAGVPRAAAPDINENEPNGGGDCSPQPFNTVQLNQRIRATLFDFSGCYTDEFKLSISAADFLAGGDDLLIDLINANVSERGYSDHRIYAIYYESNPGTQGINIPLEDLKYQTYTDFTTMPSGQGPMNFENFRPNSANTSTTFMAGDFDAPLFFYDVVQENPSTLATYADWTHWLLNDVGMGGLRLDAVKHFPPVFVAQILDELASRNPGSNPPMVVGEFFDGNPTLLAAWVDQVNSNITSSTAYARVFDFTLRNALKEACDNGGYDLRNVFSSSLRDNGLSGFNVVTFINNHDFRGPGEPVQNDLLLAYAYLLTNNQLGVPTVFYPDFFGTSIPNAPVFNLGAEISELMQIHRDHIFGSPTVDYLNRFGTPYFANYQQGSSNRALIYQIIGGAGATDLVVAINFGNSTLKVDQTINATASGGLTQGSIFNDLTGNAFNSSTTLNGSNQILIDVPAKSFAIYAATGASLPVELLSFTAQVDAKGLVQLDWETALEENVADFVPEYSVDGSTFVALNPVNARNTPGKYAYTDNRPWPQAVRYYRLRSRDTDGQEQLSAVRRLTFRANDLLRVSPNPAGDRVRVFGLATEAAWLLTNVAGQRQDLNAHRGDGWLEMDLTHLPAGLYYLRTGGEVVKIVKQ</sequence>
<dbReference type="InterPro" id="IPR017853">
    <property type="entry name" value="GH"/>
</dbReference>
<protein>
    <recommendedName>
        <fullName evidence="2">Glycosyl hydrolase family 13 catalytic domain-containing protein</fullName>
    </recommendedName>
</protein>
<dbReference type="Gene3D" id="3.20.20.80">
    <property type="entry name" value="Glycosidases"/>
    <property type="match status" value="2"/>
</dbReference>
<feature type="domain" description="Glycosyl hydrolase family 13 catalytic" evidence="2">
    <location>
        <begin position="21"/>
        <end position="551"/>
    </location>
</feature>
<proteinExistence type="predicted"/>
<evidence type="ECO:0000313" key="3">
    <source>
        <dbReference type="EMBL" id="MBC6993650.1"/>
    </source>
</evidence>
<comment type="caution">
    <text evidence="3">The sequence shown here is derived from an EMBL/GenBank/DDBJ whole genome shotgun (WGS) entry which is preliminary data.</text>
</comment>
<dbReference type="AlphaFoldDB" id="A0A923PJD3"/>
<dbReference type="InterPro" id="IPR006047">
    <property type="entry name" value="GH13_cat_dom"/>
</dbReference>
<dbReference type="PANTHER" id="PTHR43447">
    <property type="entry name" value="ALPHA-AMYLASE"/>
    <property type="match status" value="1"/>
</dbReference>
<dbReference type="SMART" id="SM00642">
    <property type="entry name" value="Aamy"/>
    <property type="match status" value="1"/>
</dbReference>
<dbReference type="GO" id="GO:0005975">
    <property type="term" value="P:carbohydrate metabolic process"/>
    <property type="evidence" value="ECO:0007669"/>
    <property type="project" value="InterPro"/>
</dbReference>
<dbReference type="EMBL" id="JACSIT010000069">
    <property type="protein sequence ID" value="MBC6993650.1"/>
    <property type="molecule type" value="Genomic_DNA"/>
</dbReference>
<dbReference type="Proteomes" id="UP000650081">
    <property type="component" value="Unassembled WGS sequence"/>
</dbReference>
<gene>
    <name evidence="3" type="ORF">H9S92_05735</name>
</gene>
<accession>A0A923PJD3</accession>
<dbReference type="SUPFAM" id="SSF51445">
    <property type="entry name" value="(Trans)glycosidases"/>
    <property type="match status" value="1"/>
</dbReference>
<dbReference type="RefSeq" id="WP_187465760.1">
    <property type="nucleotide sequence ID" value="NZ_JACSIT010000069.1"/>
</dbReference>